<dbReference type="EMBL" id="MU005590">
    <property type="protein sequence ID" value="KAF2681740.1"/>
    <property type="molecule type" value="Genomic_DNA"/>
</dbReference>
<gene>
    <name evidence="5" type="ORF">K458DRAFT_420506</name>
</gene>
<dbReference type="InterPro" id="IPR042099">
    <property type="entry name" value="ANL_N_sf"/>
</dbReference>
<name>A0A6G1IUT4_9PLEO</name>
<proteinExistence type="inferred from homology"/>
<protein>
    <submittedName>
        <fullName evidence="5">Acyl-CoA synthetase/AMP-acid ligase-like protein II</fullName>
    </submittedName>
</protein>
<reference evidence="5" key="1">
    <citation type="journal article" date="2020" name="Stud. Mycol.">
        <title>101 Dothideomycetes genomes: a test case for predicting lifestyles and emergence of pathogens.</title>
        <authorList>
            <person name="Haridas S."/>
            <person name="Albert R."/>
            <person name="Binder M."/>
            <person name="Bloem J."/>
            <person name="Labutti K."/>
            <person name="Salamov A."/>
            <person name="Andreopoulos B."/>
            <person name="Baker S."/>
            <person name="Barry K."/>
            <person name="Bills G."/>
            <person name="Bluhm B."/>
            <person name="Cannon C."/>
            <person name="Castanera R."/>
            <person name="Culley D."/>
            <person name="Daum C."/>
            <person name="Ezra D."/>
            <person name="Gonzalez J."/>
            <person name="Henrissat B."/>
            <person name="Kuo A."/>
            <person name="Liang C."/>
            <person name="Lipzen A."/>
            <person name="Lutzoni F."/>
            <person name="Magnuson J."/>
            <person name="Mondo S."/>
            <person name="Nolan M."/>
            <person name="Ohm R."/>
            <person name="Pangilinan J."/>
            <person name="Park H.-J."/>
            <person name="Ramirez L."/>
            <person name="Alfaro M."/>
            <person name="Sun H."/>
            <person name="Tritt A."/>
            <person name="Yoshinaga Y."/>
            <person name="Zwiers L.-H."/>
            <person name="Turgeon B."/>
            <person name="Goodwin S."/>
            <person name="Spatafora J."/>
            <person name="Crous P."/>
            <person name="Grigoriev I."/>
        </authorList>
    </citation>
    <scope>NUCLEOTIDE SEQUENCE</scope>
    <source>
        <strain evidence="5">CBS 122367</strain>
    </source>
</reference>
<evidence type="ECO:0000313" key="5">
    <source>
        <dbReference type="EMBL" id="KAF2681740.1"/>
    </source>
</evidence>
<dbReference type="InterPro" id="IPR000873">
    <property type="entry name" value="AMP-dep_synth/lig_dom"/>
</dbReference>
<evidence type="ECO:0000313" key="6">
    <source>
        <dbReference type="Proteomes" id="UP000799291"/>
    </source>
</evidence>
<dbReference type="OrthoDB" id="10253115at2759"/>
<dbReference type="InterPro" id="IPR045851">
    <property type="entry name" value="AMP-bd_C_sf"/>
</dbReference>
<keyword evidence="6" id="KW-1185">Reference proteome</keyword>
<sequence length="604" mass="66265">MYRAVFAGSWRLPRLSRNARRGILTQAHCAGPTEPPLLEQTVPEHFARIVRQFGDRDAVISHHQRTRLTYDKLDRDSNALARGLAKQGVRKGDRIAVSLGNNVEFATATYALFKLGAILVPLNPAFNAPQVLSALNHLEASHLIIGAETNLPYKPPRTNIPLLESLVPNLAGSKLESPIAPSLRSIILVNNSEGRVGIDEYKSTTRYSDVLEDGAAGLALEDQGLHPDEIANIQFTSGTTSMPKAACLSHKSILNNGKSIGDRMLLTERDVVCCPPPLFHCFGCILGYMATATHGSAIVFPAEAFNPLATLLSVREYACTALYGVPTMFVAELELLANAAVPHDGFQHLRTGIAAGSSIPAELMRKLHKVLNLTELTICYGMTETSPVSAMTTTDDPMDKRIDSVGRLLPHVQAKVVDPLDWSRILATGERGELAVSGYLVMRSYYNDLVRTAEVLVPDDNNVLWMHTGDEASMDENGYVKITGRIKDLIIRGGENIHPLEVENCLFGHDKVREVSVVGLPDEKLGECVAAFVARHEGDSDEGESGELTVEEVRSWVRERLSHHLVPKYVFWVDTYPKTASGKIQKFKLKEMGIELLREGKGLD</sequence>
<dbReference type="InterPro" id="IPR025110">
    <property type="entry name" value="AMP-bd_C"/>
</dbReference>
<accession>A0A6G1IUT4</accession>
<dbReference type="SUPFAM" id="SSF56801">
    <property type="entry name" value="Acetyl-CoA synthetase-like"/>
    <property type="match status" value="1"/>
</dbReference>
<feature type="domain" description="AMP-binding enzyme C-terminal" evidence="4">
    <location>
        <begin position="501"/>
        <end position="583"/>
    </location>
</feature>
<evidence type="ECO:0000259" key="4">
    <source>
        <dbReference type="Pfam" id="PF13193"/>
    </source>
</evidence>
<organism evidence="5 6">
    <name type="scientific">Lentithecium fluviatile CBS 122367</name>
    <dbReference type="NCBI Taxonomy" id="1168545"/>
    <lineage>
        <taxon>Eukaryota</taxon>
        <taxon>Fungi</taxon>
        <taxon>Dikarya</taxon>
        <taxon>Ascomycota</taxon>
        <taxon>Pezizomycotina</taxon>
        <taxon>Dothideomycetes</taxon>
        <taxon>Pleosporomycetidae</taxon>
        <taxon>Pleosporales</taxon>
        <taxon>Massarineae</taxon>
        <taxon>Lentitheciaceae</taxon>
        <taxon>Lentithecium</taxon>
    </lineage>
</organism>
<dbReference type="InterPro" id="IPR020845">
    <property type="entry name" value="AMP-binding_CS"/>
</dbReference>
<dbReference type="PANTHER" id="PTHR43201:SF30">
    <property type="entry name" value="AMP-DEPENDENT SYNTHETASE_LIGASE DOMAIN-CONTAINING PROTEIN"/>
    <property type="match status" value="1"/>
</dbReference>
<dbReference type="GO" id="GO:0031956">
    <property type="term" value="F:medium-chain fatty acid-CoA ligase activity"/>
    <property type="evidence" value="ECO:0007669"/>
    <property type="project" value="TreeGrafter"/>
</dbReference>
<dbReference type="PANTHER" id="PTHR43201">
    <property type="entry name" value="ACYL-COA SYNTHETASE"/>
    <property type="match status" value="1"/>
</dbReference>
<dbReference type="Pfam" id="PF13193">
    <property type="entry name" value="AMP-binding_C"/>
    <property type="match status" value="1"/>
</dbReference>
<dbReference type="Gene3D" id="3.40.50.12780">
    <property type="entry name" value="N-terminal domain of ligase-like"/>
    <property type="match status" value="1"/>
</dbReference>
<dbReference type="Proteomes" id="UP000799291">
    <property type="component" value="Unassembled WGS sequence"/>
</dbReference>
<evidence type="ECO:0000259" key="3">
    <source>
        <dbReference type="Pfam" id="PF00501"/>
    </source>
</evidence>
<keyword evidence="2 5" id="KW-0436">Ligase</keyword>
<dbReference type="Pfam" id="PF00501">
    <property type="entry name" value="AMP-binding"/>
    <property type="match status" value="1"/>
</dbReference>
<dbReference type="Gene3D" id="3.30.300.30">
    <property type="match status" value="1"/>
</dbReference>
<dbReference type="GO" id="GO:0006631">
    <property type="term" value="P:fatty acid metabolic process"/>
    <property type="evidence" value="ECO:0007669"/>
    <property type="project" value="TreeGrafter"/>
</dbReference>
<dbReference type="AlphaFoldDB" id="A0A6G1IUT4"/>
<feature type="domain" description="AMP-dependent synthetase/ligase" evidence="3">
    <location>
        <begin position="47"/>
        <end position="446"/>
    </location>
</feature>
<comment type="similarity">
    <text evidence="1">Belongs to the ATP-dependent AMP-binding enzyme family.</text>
</comment>
<dbReference type="FunFam" id="3.30.300.30:FF:000008">
    <property type="entry name" value="2,3-dihydroxybenzoate-AMP ligase"/>
    <property type="match status" value="1"/>
</dbReference>
<dbReference type="PROSITE" id="PS00455">
    <property type="entry name" value="AMP_BINDING"/>
    <property type="match status" value="1"/>
</dbReference>
<evidence type="ECO:0000256" key="1">
    <source>
        <dbReference type="ARBA" id="ARBA00006432"/>
    </source>
</evidence>
<evidence type="ECO:0000256" key="2">
    <source>
        <dbReference type="ARBA" id="ARBA00022598"/>
    </source>
</evidence>